<organism evidence="9">
    <name type="scientific">Desulfobacca acetoxidans</name>
    <dbReference type="NCBI Taxonomy" id="60893"/>
    <lineage>
        <taxon>Bacteria</taxon>
        <taxon>Pseudomonadati</taxon>
        <taxon>Thermodesulfobacteriota</taxon>
        <taxon>Desulfobaccia</taxon>
        <taxon>Desulfobaccales</taxon>
        <taxon>Desulfobaccaceae</taxon>
        <taxon>Desulfobacca</taxon>
    </lineage>
</organism>
<proteinExistence type="inferred from homology"/>
<gene>
    <name evidence="9" type="ORF">ENW96_04985</name>
</gene>
<comment type="subcellular location">
    <subcellularLocation>
        <location evidence="6">Cytoplasm</location>
    </subcellularLocation>
</comment>
<dbReference type="PANTHER" id="PTHR12532:SF6">
    <property type="entry name" value="TRANSCRIPTIONAL REGULATORY PROTEIN YEBC-RELATED"/>
    <property type="match status" value="1"/>
</dbReference>
<comment type="caution">
    <text evidence="9">The sequence shown here is derived from an EMBL/GenBank/DDBJ whole genome shotgun (WGS) entry which is preliminary data.</text>
</comment>
<evidence type="ECO:0000256" key="2">
    <source>
        <dbReference type="ARBA" id="ARBA00022490"/>
    </source>
</evidence>
<dbReference type="Pfam" id="PF20772">
    <property type="entry name" value="TACO1_YebC_N"/>
    <property type="match status" value="1"/>
</dbReference>
<dbReference type="InterPro" id="IPR048300">
    <property type="entry name" value="TACO1_YebC-like_2nd/3rd_dom"/>
</dbReference>
<protein>
    <recommendedName>
        <fullName evidence="6">Probable transcriptional regulatory protein ENW96_04985</fullName>
    </recommendedName>
</protein>
<comment type="similarity">
    <text evidence="1 6">Belongs to the TACO1 family.</text>
</comment>
<dbReference type="NCBIfam" id="NF001030">
    <property type="entry name" value="PRK00110.1"/>
    <property type="match status" value="1"/>
</dbReference>
<evidence type="ECO:0000256" key="5">
    <source>
        <dbReference type="ARBA" id="ARBA00023163"/>
    </source>
</evidence>
<keyword evidence="4 6" id="KW-0238">DNA-binding</keyword>
<name>A0A7C3ZAT3_9BACT</name>
<evidence type="ECO:0000256" key="4">
    <source>
        <dbReference type="ARBA" id="ARBA00023125"/>
    </source>
</evidence>
<feature type="domain" description="TACO1/YebC-like N-terminal" evidence="8">
    <location>
        <begin position="5"/>
        <end position="76"/>
    </location>
</feature>
<dbReference type="InterPro" id="IPR017856">
    <property type="entry name" value="Integrase-like_N"/>
</dbReference>
<dbReference type="InterPro" id="IPR026564">
    <property type="entry name" value="Transcrip_reg_TACO1-like_dom3"/>
</dbReference>
<reference evidence="9" key="1">
    <citation type="journal article" date="2020" name="mSystems">
        <title>Genome- and Community-Level Interaction Insights into Carbon Utilization and Element Cycling Functions of Hydrothermarchaeota in Hydrothermal Sediment.</title>
        <authorList>
            <person name="Zhou Z."/>
            <person name="Liu Y."/>
            <person name="Xu W."/>
            <person name="Pan J."/>
            <person name="Luo Z.H."/>
            <person name="Li M."/>
        </authorList>
    </citation>
    <scope>NUCLEOTIDE SEQUENCE [LARGE SCALE GENOMIC DNA]</scope>
    <source>
        <strain evidence="9">SpSt-897</strain>
    </source>
</reference>
<dbReference type="NCBIfam" id="TIGR01033">
    <property type="entry name" value="YebC/PmpR family DNA-binding transcriptional regulator"/>
    <property type="match status" value="1"/>
</dbReference>
<dbReference type="HAMAP" id="MF_00693">
    <property type="entry name" value="Transcrip_reg_TACO1"/>
    <property type="match status" value="1"/>
</dbReference>
<dbReference type="Gene3D" id="3.30.70.980">
    <property type="match status" value="2"/>
</dbReference>
<dbReference type="InterPro" id="IPR049083">
    <property type="entry name" value="TACO1_YebC_N"/>
</dbReference>
<evidence type="ECO:0000259" key="8">
    <source>
        <dbReference type="Pfam" id="PF20772"/>
    </source>
</evidence>
<dbReference type="GO" id="GO:0003677">
    <property type="term" value="F:DNA binding"/>
    <property type="evidence" value="ECO:0007669"/>
    <property type="project" value="UniProtKB-UniRule"/>
</dbReference>
<evidence type="ECO:0000256" key="1">
    <source>
        <dbReference type="ARBA" id="ARBA00008724"/>
    </source>
</evidence>
<dbReference type="GO" id="GO:0006355">
    <property type="term" value="P:regulation of DNA-templated transcription"/>
    <property type="evidence" value="ECO:0007669"/>
    <property type="project" value="UniProtKB-UniRule"/>
</dbReference>
<keyword evidence="5 6" id="KW-0804">Transcription</keyword>
<keyword evidence="3 6" id="KW-0805">Transcription regulation</keyword>
<evidence type="ECO:0000256" key="3">
    <source>
        <dbReference type="ARBA" id="ARBA00023015"/>
    </source>
</evidence>
<dbReference type="FunFam" id="3.30.70.980:FF:000002">
    <property type="entry name" value="Probable transcriptional regulatory protein YebC"/>
    <property type="match status" value="1"/>
</dbReference>
<dbReference type="AlphaFoldDB" id="A0A7C3ZAT3"/>
<dbReference type="EMBL" id="DTMF01000129">
    <property type="protein sequence ID" value="HGF33732.1"/>
    <property type="molecule type" value="Genomic_DNA"/>
</dbReference>
<keyword evidence="2 6" id="KW-0963">Cytoplasm</keyword>
<feature type="domain" description="TACO1/YebC-like second and third" evidence="7">
    <location>
        <begin position="82"/>
        <end position="238"/>
    </location>
</feature>
<evidence type="ECO:0000259" key="7">
    <source>
        <dbReference type="Pfam" id="PF01709"/>
    </source>
</evidence>
<dbReference type="SUPFAM" id="SSF75625">
    <property type="entry name" value="YebC-like"/>
    <property type="match status" value="1"/>
</dbReference>
<dbReference type="NCBIfam" id="NF009044">
    <property type="entry name" value="PRK12378.1"/>
    <property type="match status" value="1"/>
</dbReference>
<dbReference type="PANTHER" id="PTHR12532">
    <property type="entry name" value="TRANSLATIONAL ACTIVATOR OF CYTOCHROME C OXIDASE 1"/>
    <property type="match status" value="1"/>
</dbReference>
<dbReference type="Gene3D" id="1.10.10.200">
    <property type="match status" value="1"/>
</dbReference>
<evidence type="ECO:0000256" key="6">
    <source>
        <dbReference type="HAMAP-Rule" id="MF_00693"/>
    </source>
</evidence>
<dbReference type="GO" id="GO:0005829">
    <property type="term" value="C:cytosol"/>
    <property type="evidence" value="ECO:0007669"/>
    <property type="project" value="TreeGrafter"/>
</dbReference>
<evidence type="ECO:0000313" key="9">
    <source>
        <dbReference type="EMBL" id="HGF33732.1"/>
    </source>
</evidence>
<dbReference type="Pfam" id="PF01709">
    <property type="entry name" value="Transcrip_reg"/>
    <property type="match status" value="1"/>
</dbReference>
<dbReference type="FunFam" id="1.10.10.200:FF:000002">
    <property type="entry name" value="Probable transcriptional regulatory protein CLM62_37755"/>
    <property type="match status" value="1"/>
</dbReference>
<sequence length="249" mass="27187">MSGHSKWSTIKRKKGSLDAKRGKIFSKLAKEITVAARLGGPDPSGNPRLRAAIAAAKQENMPKDNIQRAINKGAGESGGANLEEVIYEGYGPEGVAIMVESLTDNKNRTVSDLRHLFTKYGGSLGEPGCVAWMFDKKGVIVFDQASVKEDELLEAALESGAEDLQHTESQIEVLTDPADFLEVKEALEARGLEPILAELQLRPKTTVEIKEDNRAQAILKLVESLEDHDDVNNVFANFDIPDHILEALL</sequence>
<accession>A0A7C3ZAT3</accession>
<dbReference type="InterPro" id="IPR029072">
    <property type="entry name" value="YebC-like"/>
</dbReference>
<dbReference type="InterPro" id="IPR002876">
    <property type="entry name" value="Transcrip_reg_TACO1-like"/>
</dbReference>